<organism evidence="1 2">
    <name type="scientific">Petralouisia muris</name>
    <dbReference type="NCBI Taxonomy" id="3032872"/>
    <lineage>
        <taxon>Bacteria</taxon>
        <taxon>Bacillati</taxon>
        <taxon>Bacillota</taxon>
        <taxon>Clostridia</taxon>
        <taxon>Lachnospirales</taxon>
        <taxon>Lachnospiraceae</taxon>
        <taxon>Petralouisia</taxon>
    </lineage>
</organism>
<accession>A0AC61RSQ6</accession>
<comment type="caution">
    <text evidence="1">The sequence shown here is derived from an EMBL/GenBank/DDBJ whole genome shotgun (WGS) entry which is preliminary data.</text>
</comment>
<dbReference type="Proteomes" id="UP000304953">
    <property type="component" value="Unassembled WGS sequence"/>
</dbReference>
<dbReference type="EMBL" id="SRYA01000051">
    <property type="protein sequence ID" value="TGY91775.1"/>
    <property type="molecule type" value="Genomic_DNA"/>
</dbReference>
<protein>
    <submittedName>
        <fullName evidence="1">Uncharacterized protein</fullName>
    </submittedName>
</protein>
<keyword evidence="2" id="KW-1185">Reference proteome</keyword>
<evidence type="ECO:0000313" key="1">
    <source>
        <dbReference type="EMBL" id="TGY91775.1"/>
    </source>
</evidence>
<name>A0AC61RSQ6_9FIRM</name>
<reference evidence="1" key="1">
    <citation type="submission" date="2019-04" db="EMBL/GenBank/DDBJ databases">
        <title>Microbes associate with the intestines of laboratory mice.</title>
        <authorList>
            <person name="Navarre W."/>
            <person name="Wong E."/>
            <person name="Huang K."/>
            <person name="Tropini C."/>
            <person name="Ng K."/>
            <person name="Yu B."/>
        </authorList>
    </citation>
    <scope>NUCLEOTIDE SEQUENCE</scope>
    <source>
        <strain evidence="1">NM01_1-7b</strain>
    </source>
</reference>
<sequence length="116" mass="12618">MYCCKKIQVLGHEIHIALYDTGAGISILIEGGEKGHIGAVAIASAGKVTDSIVFPSHKEDVICEQWSERISAVYHGPVVVQAGVHYDHITPEQIEEILQGLTRELDILVKDLESEG</sequence>
<evidence type="ECO:0000313" key="2">
    <source>
        <dbReference type="Proteomes" id="UP000304953"/>
    </source>
</evidence>
<proteinExistence type="predicted"/>
<gene>
    <name evidence="1" type="ORF">E5329_19955</name>
</gene>